<sequence>MKSPLRTHIPNFEWAFRLPYETPRQTRRRAVHSMPQACCCLHDLGIMSRGWQYRNIFTPFMASGTFACSTFSVQRSLQL</sequence>
<keyword evidence="2" id="KW-1185">Reference proteome</keyword>
<protein>
    <submittedName>
        <fullName evidence="1">Uncharacterized protein</fullName>
    </submittedName>
</protein>
<dbReference type="EMBL" id="KV429033">
    <property type="protein sequence ID" value="KZT74312.1"/>
    <property type="molecule type" value="Genomic_DNA"/>
</dbReference>
<reference evidence="1 2" key="1">
    <citation type="journal article" date="2016" name="Mol. Biol. Evol.">
        <title>Comparative Genomics of Early-Diverging Mushroom-Forming Fungi Provides Insights into the Origins of Lignocellulose Decay Capabilities.</title>
        <authorList>
            <person name="Nagy L.G."/>
            <person name="Riley R."/>
            <person name="Tritt A."/>
            <person name="Adam C."/>
            <person name="Daum C."/>
            <person name="Floudas D."/>
            <person name="Sun H."/>
            <person name="Yadav J.S."/>
            <person name="Pangilinan J."/>
            <person name="Larsson K.H."/>
            <person name="Matsuura K."/>
            <person name="Barry K."/>
            <person name="Labutti K."/>
            <person name="Kuo R."/>
            <person name="Ohm R.A."/>
            <person name="Bhattacharya S.S."/>
            <person name="Shirouzu T."/>
            <person name="Yoshinaga Y."/>
            <person name="Martin F.M."/>
            <person name="Grigoriev I.V."/>
            <person name="Hibbett D.S."/>
        </authorList>
    </citation>
    <scope>NUCLEOTIDE SEQUENCE [LARGE SCALE GENOMIC DNA]</scope>
    <source>
        <strain evidence="1 2">L-15889</strain>
    </source>
</reference>
<dbReference type="Proteomes" id="UP000076727">
    <property type="component" value="Unassembled WGS sequence"/>
</dbReference>
<evidence type="ECO:0000313" key="1">
    <source>
        <dbReference type="EMBL" id="KZT74312.1"/>
    </source>
</evidence>
<gene>
    <name evidence="1" type="ORF">DAEQUDRAFT_720474</name>
</gene>
<dbReference type="AlphaFoldDB" id="A0A165U2N8"/>
<evidence type="ECO:0000313" key="2">
    <source>
        <dbReference type="Proteomes" id="UP000076727"/>
    </source>
</evidence>
<name>A0A165U2N8_9APHY</name>
<organism evidence="1 2">
    <name type="scientific">Daedalea quercina L-15889</name>
    <dbReference type="NCBI Taxonomy" id="1314783"/>
    <lineage>
        <taxon>Eukaryota</taxon>
        <taxon>Fungi</taxon>
        <taxon>Dikarya</taxon>
        <taxon>Basidiomycota</taxon>
        <taxon>Agaricomycotina</taxon>
        <taxon>Agaricomycetes</taxon>
        <taxon>Polyporales</taxon>
        <taxon>Fomitopsis</taxon>
    </lineage>
</organism>
<accession>A0A165U2N8</accession>
<proteinExistence type="predicted"/>